<keyword evidence="2" id="KW-1185">Reference proteome</keyword>
<dbReference type="EMBL" id="BQKE01000004">
    <property type="protein sequence ID" value="GJM64131.1"/>
    <property type="molecule type" value="Genomic_DNA"/>
</dbReference>
<dbReference type="Proteomes" id="UP001310022">
    <property type="component" value="Unassembled WGS sequence"/>
</dbReference>
<gene>
    <name evidence="1" type="ORF">PEDI_46830</name>
</gene>
<accession>A0AAN4W1U6</accession>
<name>A0AAN4W1U6_9BACT</name>
<sequence>MVFIKFFSTSHPILWCTFSGQIKGVCVEGDDQLLMGNIRSTILLKIQVLILFFANKSID</sequence>
<evidence type="ECO:0000313" key="2">
    <source>
        <dbReference type="Proteomes" id="UP001310022"/>
    </source>
</evidence>
<evidence type="ECO:0000313" key="1">
    <source>
        <dbReference type="EMBL" id="GJM64131.1"/>
    </source>
</evidence>
<organism evidence="1 2">
    <name type="scientific">Persicobacter diffluens</name>
    <dbReference type="NCBI Taxonomy" id="981"/>
    <lineage>
        <taxon>Bacteria</taxon>
        <taxon>Pseudomonadati</taxon>
        <taxon>Bacteroidota</taxon>
        <taxon>Cytophagia</taxon>
        <taxon>Cytophagales</taxon>
        <taxon>Persicobacteraceae</taxon>
        <taxon>Persicobacter</taxon>
    </lineage>
</organism>
<proteinExistence type="predicted"/>
<dbReference type="AlphaFoldDB" id="A0AAN4W1U6"/>
<reference evidence="1 2" key="1">
    <citation type="submission" date="2021-12" db="EMBL/GenBank/DDBJ databases">
        <title>Genome sequencing of bacteria with rrn-lacking chromosome and rrn-plasmid.</title>
        <authorList>
            <person name="Anda M."/>
            <person name="Iwasaki W."/>
        </authorList>
    </citation>
    <scope>NUCLEOTIDE SEQUENCE [LARGE SCALE GENOMIC DNA]</scope>
    <source>
        <strain evidence="1 2">NBRC 15940</strain>
    </source>
</reference>
<comment type="caution">
    <text evidence="1">The sequence shown here is derived from an EMBL/GenBank/DDBJ whole genome shotgun (WGS) entry which is preliminary data.</text>
</comment>
<protein>
    <submittedName>
        <fullName evidence="1">Uncharacterized protein</fullName>
    </submittedName>
</protein>